<comment type="caution">
    <text evidence="7">The sequence shown here is derived from an EMBL/GenBank/DDBJ whole genome shotgun (WGS) entry which is preliminary data.</text>
</comment>
<dbReference type="InterPro" id="IPR000847">
    <property type="entry name" value="LysR_HTH_N"/>
</dbReference>
<dbReference type="HOGENOM" id="CLU_039613_6_4_5"/>
<keyword evidence="4" id="KW-0804">Transcription</keyword>
<keyword evidence="2" id="KW-0805">Transcription regulation</keyword>
<organism evidence="7 8">
    <name type="scientific">Pseudoroseomonas cervicalis ATCC 49957</name>
    <dbReference type="NCBI Taxonomy" id="525371"/>
    <lineage>
        <taxon>Bacteria</taxon>
        <taxon>Pseudomonadati</taxon>
        <taxon>Pseudomonadota</taxon>
        <taxon>Alphaproteobacteria</taxon>
        <taxon>Acetobacterales</taxon>
        <taxon>Roseomonadaceae</taxon>
        <taxon>Roseomonas</taxon>
    </lineage>
</organism>
<comment type="similarity">
    <text evidence="1">Belongs to the LysR transcriptional regulatory family.</text>
</comment>
<proteinExistence type="inferred from homology"/>
<name>D5RLZ0_9PROT</name>
<dbReference type="RefSeq" id="WP_007004518.1">
    <property type="nucleotide sequence ID" value="NZ_GG770779.1"/>
</dbReference>
<sequence>MELRQLGCFVAVAEELHFGRAAARLHMLPSALGRQVRQLEEELGTALLARTTRHVALTAAGSALLEEARSLLAGAAAAARRVRALAQEAQLLRLGAIDSAASTLLPPLLSAFRARHPGVETRLTEEKSARLLPMLASGRLDLAFIRTPPAESGLAFLPLRQERLVAALPRGHALARRRMLTARDLVGERLILPPRHSRPHSLALAARLFEEAGLPLPRPAQEAAEKQTIVGLVAAGLGVALVPEWAAQLGARGLVYRPLAAPREPAPEAMLGAAWVEGQAAPARDLFLEVLKEDSSFSEEKEAKRLSSRLPPSPG</sequence>
<keyword evidence="3" id="KW-0238">DNA-binding</keyword>
<dbReference type="FunFam" id="1.10.10.10:FF:000001">
    <property type="entry name" value="LysR family transcriptional regulator"/>
    <property type="match status" value="1"/>
</dbReference>
<dbReference type="PROSITE" id="PS50931">
    <property type="entry name" value="HTH_LYSR"/>
    <property type="match status" value="1"/>
</dbReference>
<dbReference type="GO" id="GO:0032993">
    <property type="term" value="C:protein-DNA complex"/>
    <property type="evidence" value="ECO:0007669"/>
    <property type="project" value="TreeGrafter"/>
</dbReference>
<reference evidence="7 8" key="1">
    <citation type="submission" date="2010-04" db="EMBL/GenBank/DDBJ databases">
        <authorList>
            <person name="Qin X."/>
            <person name="Bachman B."/>
            <person name="Battles P."/>
            <person name="Bell A."/>
            <person name="Bess C."/>
            <person name="Bickham C."/>
            <person name="Chaboub L."/>
            <person name="Chen D."/>
            <person name="Coyle M."/>
            <person name="Deiros D.R."/>
            <person name="Dinh H."/>
            <person name="Forbes L."/>
            <person name="Fowler G."/>
            <person name="Francisco L."/>
            <person name="Fu Q."/>
            <person name="Gubbala S."/>
            <person name="Hale W."/>
            <person name="Han Y."/>
            <person name="Hemphill L."/>
            <person name="Highlander S.K."/>
            <person name="Hirani K."/>
            <person name="Hogues M."/>
            <person name="Jackson L."/>
            <person name="Jakkamsetti A."/>
            <person name="Javaid M."/>
            <person name="Jiang H."/>
            <person name="Korchina V."/>
            <person name="Kovar C."/>
            <person name="Lara F."/>
            <person name="Lee S."/>
            <person name="Mata R."/>
            <person name="Mathew T."/>
            <person name="Moen C."/>
            <person name="Morales K."/>
            <person name="Munidasa M."/>
            <person name="Nazareth L."/>
            <person name="Ngo R."/>
            <person name="Nguyen L."/>
            <person name="Okwuonu G."/>
            <person name="Ongeri F."/>
            <person name="Patil S."/>
            <person name="Petrosino J."/>
            <person name="Pham C."/>
            <person name="Pham P."/>
            <person name="Pu L.-L."/>
            <person name="Puazo M."/>
            <person name="Raj R."/>
            <person name="Reid J."/>
            <person name="Rouhana J."/>
            <person name="Saada N."/>
            <person name="Shang Y."/>
            <person name="Simmons D."/>
            <person name="Thornton R."/>
            <person name="Warren J."/>
            <person name="Weissenberger G."/>
            <person name="Zhang J."/>
            <person name="Zhang L."/>
            <person name="Zhou C."/>
            <person name="Zhu D."/>
            <person name="Muzny D."/>
            <person name="Worley K."/>
            <person name="Gibbs R."/>
        </authorList>
    </citation>
    <scope>NUCLEOTIDE SEQUENCE [LARGE SCALE GENOMIC DNA]</scope>
    <source>
        <strain evidence="7 8">ATCC 49957</strain>
    </source>
</reference>
<evidence type="ECO:0000313" key="7">
    <source>
        <dbReference type="EMBL" id="EFH11675.1"/>
    </source>
</evidence>
<evidence type="ECO:0000313" key="8">
    <source>
        <dbReference type="Proteomes" id="UP000005324"/>
    </source>
</evidence>
<dbReference type="EMBL" id="ADVL01000338">
    <property type="protein sequence ID" value="EFH11675.1"/>
    <property type="molecule type" value="Genomic_DNA"/>
</dbReference>
<feature type="region of interest" description="Disordered" evidence="5">
    <location>
        <begin position="294"/>
        <end position="315"/>
    </location>
</feature>
<evidence type="ECO:0000256" key="3">
    <source>
        <dbReference type="ARBA" id="ARBA00023125"/>
    </source>
</evidence>
<evidence type="ECO:0000256" key="4">
    <source>
        <dbReference type="ARBA" id="ARBA00023163"/>
    </source>
</evidence>
<dbReference type="Gene3D" id="3.40.190.10">
    <property type="entry name" value="Periplasmic binding protein-like II"/>
    <property type="match status" value="2"/>
</dbReference>
<evidence type="ECO:0000256" key="5">
    <source>
        <dbReference type="SAM" id="MobiDB-lite"/>
    </source>
</evidence>
<gene>
    <name evidence="7" type="ORF">HMPREF0731_2101</name>
</gene>
<dbReference type="AlphaFoldDB" id="D5RLZ0"/>
<feature type="domain" description="HTH lysR-type" evidence="6">
    <location>
        <begin position="1"/>
        <end position="58"/>
    </location>
</feature>
<dbReference type="CDD" id="cd08414">
    <property type="entry name" value="PBP2_LTTR_aromatics_like"/>
    <property type="match status" value="1"/>
</dbReference>
<dbReference type="SUPFAM" id="SSF53850">
    <property type="entry name" value="Periplasmic binding protein-like II"/>
    <property type="match status" value="1"/>
</dbReference>
<dbReference type="SUPFAM" id="SSF46785">
    <property type="entry name" value="Winged helix' DNA-binding domain"/>
    <property type="match status" value="1"/>
</dbReference>
<protein>
    <submittedName>
        <fullName evidence="7">LysR substrate binding domain protein</fullName>
    </submittedName>
</protein>
<dbReference type="OrthoDB" id="9811588at2"/>
<dbReference type="PANTHER" id="PTHR30346:SF0">
    <property type="entry name" value="HCA OPERON TRANSCRIPTIONAL ACTIVATOR HCAR"/>
    <property type="match status" value="1"/>
</dbReference>
<evidence type="ECO:0000259" key="6">
    <source>
        <dbReference type="PROSITE" id="PS50931"/>
    </source>
</evidence>
<accession>D5RLZ0</accession>
<feature type="compositionally biased region" description="Basic and acidic residues" evidence="5">
    <location>
        <begin position="294"/>
        <end position="305"/>
    </location>
</feature>
<dbReference type="InterPro" id="IPR005119">
    <property type="entry name" value="LysR_subst-bd"/>
</dbReference>
<dbReference type="Pfam" id="PF03466">
    <property type="entry name" value="LysR_substrate"/>
    <property type="match status" value="1"/>
</dbReference>
<dbReference type="PANTHER" id="PTHR30346">
    <property type="entry name" value="TRANSCRIPTIONAL DUAL REGULATOR HCAR-RELATED"/>
    <property type="match status" value="1"/>
</dbReference>
<dbReference type="Pfam" id="PF00126">
    <property type="entry name" value="HTH_1"/>
    <property type="match status" value="1"/>
</dbReference>
<dbReference type="GO" id="GO:0003700">
    <property type="term" value="F:DNA-binding transcription factor activity"/>
    <property type="evidence" value="ECO:0007669"/>
    <property type="project" value="InterPro"/>
</dbReference>
<dbReference type="Gene3D" id="1.10.10.10">
    <property type="entry name" value="Winged helix-like DNA-binding domain superfamily/Winged helix DNA-binding domain"/>
    <property type="match status" value="1"/>
</dbReference>
<evidence type="ECO:0000256" key="2">
    <source>
        <dbReference type="ARBA" id="ARBA00023015"/>
    </source>
</evidence>
<dbReference type="Proteomes" id="UP000005324">
    <property type="component" value="Unassembled WGS sequence"/>
</dbReference>
<dbReference type="GO" id="GO:0003677">
    <property type="term" value="F:DNA binding"/>
    <property type="evidence" value="ECO:0007669"/>
    <property type="project" value="UniProtKB-KW"/>
</dbReference>
<keyword evidence="8" id="KW-1185">Reference proteome</keyword>
<evidence type="ECO:0000256" key="1">
    <source>
        <dbReference type="ARBA" id="ARBA00009437"/>
    </source>
</evidence>
<dbReference type="InterPro" id="IPR036388">
    <property type="entry name" value="WH-like_DNA-bd_sf"/>
</dbReference>
<dbReference type="InterPro" id="IPR036390">
    <property type="entry name" value="WH_DNA-bd_sf"/>
</dbReference>